<dbReference type="Gene3D" id="2.40.10.10">
    <property type="entry name" value="Trypsin-like serine proteases"/>
    <property type="match status" value="1"/>
</dbReference>
<keyword evidence="14" id="KW-1185">Reference proteome</keyword>
<dbReference type="SUPFAM" id="SSF50494">
    <property type="entry name" value="Trypsin-like serine proteases"/>
    <property type="match status" value="1"/>
</dbReference>
<feature type="domain" description="Peptidase S1" evidence="11">
    <location>
        <begin position="1"/>
        <end position="250"/>
    </location>
</feature>
<dbReference type="SUPFAM" id="SSF63825">
    <property type="entry name" value="YWTD domain"/>
    <property type="match status" value="1"/>
</dbReference>
<dbReference type="FunFam" id="2.40.10.10:FF:000146">
    <property type="entry name" value="Serine protease 53"/>
    <property type="match status" value="1"/>
</dbReference>
<proteinExistence type="inferred from homology"/>
<dbReference type="GO" id="GO:0004252">
    <property type="term" value="F:serine-type endopeptidase activity"/>
    <property type="evidence" value="ECO:0007669"/>
    <property type="project" value="InterPro"/>
</dbReference>
<dbReference type="InterPro" id="IPR043504">
    <property type="entry name" value="Peptidase_S1_PA_chymotrypsin"/>
</dbReference>
<keyword evidence="3" id="KW-0645">Protease</keyword>
<dbReference type="InterPro" id="IPR051333">
    <property type="entry name" value="CLIP_Serine_Protease"/>
</dbReference>
<keyword evidence="5" id="KW-0378">Hydrolase</keyword>
<dbReference type="InterPro" id="IPR011042">
    <property type="entry name" value="6-blade_b-propeller_TolB-like"/>
</dbReference>
<keyword evidence="4" id="KW-0732">Signal</keyword>
<name>A0A084VEK2_ANOSI</name>
<dbReference type="GO" id="GO:0006508">
    <property type="term" value="P:proteolysis"/>
    <property type="evidence" value="ECO:0007669"/>
    <property type="project" value="UniProtKB-KW"/>
</dbReference>
<reference evidence="12 14" key="1">
    <citation type="journal article" date="2014" name="BMC Genomics">
        <title>Genome sequence of Anopheles sinensis provides insight into genetics basis of mosquito competence for malaria parasites.</title>
        <authorList>
            <person name="Zhou D."/>
            <person name="Zhang D."/>
            <person name="Ding G."/>
            <person name="Shi L."/>
            <person name="Hou Q."/>
            <person name="Ye Y."/>
            <person name="Xu Y."/>
            <person name="Zhou H."/>
            <person name="Xiong C."/>
            <person name="Li S."/>
            <person name="Yu J."/>
            <person name="Hong S."/>
            <person name="Yu X."/>
            <person name="Zou P."/>
            <person name="Chen C."/>
            <person name="Chang X."/>
            <person name="Wang W."/>
            <person name="Lv Y."/>
            <person name="Sun Y."/>
            <person name="Ma L."/>
            <person name="Shen B."/>
            <person name="Zhu C."/>
        </authorList>
    </citation>
    <scope>NUCLEOTIDE SEQUENCE [LARGE SCALE GENOMIC DNA]</scope>
</reference>
<evidence type="ECO:0000256" key="9">
    <source>
        <dbReference type="ARBA" id="ARBA00024195"/>
    </source>
</evidence>
<keyword evidence="6" id="KW-0720">Serine protease</keyword>
<dbReference type="VEuPathDB" id="VectorBase:ASIC003560"/>
<dbReference type="GO" id="GO:0005576">
    <property type="term" value="C:extracellular region"/>
    <property type="evidence" value="ECO:0007669"/>
    <property type="project" value="UniProtKB-SubCell"/>
</dbReference>
<evidence type="ECO:0000259" key="11">
    <source>
        <dbReference type="PROSITE" id="PS50240"/>
    </source>
</evidence>
<dbReference type="STRING" id="74873.A0A084VEK2"/>
<dbReference type="PANTHER" id="PTHR24260">
    <property type="match status" value="1"/>
</dbReference>
<keyword evidence="8" id="KW-1015">Disulfide bond</keyword>
<dbReference type="Proteomes" id="UP000030765">
    <property type="component" value="Unassembled WGS sequence"/>
</dbReference>
<accession>A0A084VEK2</accession>
<evidence type="ECO:0000256" key="2">
    <source>
        <dbReference type="ARBA" id="ARBA00022525"/>
    </source>
</evidence>
<evidence type="ECO:0000313" key="12">
    <source>
        <dbReference type="EMBL" id="KFB36396.1"/>
    </source>
</evidence>
<dbReference type="InterPro" id="IPR000033">
    <property type="entry name" value="LDLR_classB_rpt"/>
</dbReference>
<keyword evidence="2" id="KW-0964">Secreted</keyword>
<evidence type="ECO:0000313" key="13">
    <source>
        <dbReference type="EnsemblMetazoa" id="ASIC003560-PA"/>
    </source>
</evidence>
<reference evidence="13" key="2">
    <citation type="submission" date="2020-05" db="UniProtKB">
        <authorList>
            <consortium name="EnsemblMetazoa"/>
        </authorList>
    </citation>
    <scope>IDENTIFICATION</scope>
</reference>
<dbReference type="PANTHER" id="PTHR24260:SF136">
    <property type="entry name" value="GH08193P-RELATED"/>
    <property type="match status" value="1"/>
</dbReference>
<dbReference type="SMART" id="SM00020">
    <property type="entry name" value="Tryp_SPc"/>
    <property type="match status" value="1"/>
</dbReference>
<dbReference type="OrthoDB" id="10066840at2759"/>
<dbReference type="VEuPathDB" id="VectorBase:ASIS002858"/>
<dbReference type="InterPro" id="IPR001314">
    <property type="entry name" value="Peptidase_S1A"/>
</dbReference>
<dbReference type="PRINTS" id="PR00722">
    <property type="entry name" value="CHYMOTRYPSIN"/>
</dbReference>
<feature type="repeat" description="LDL-receptor class B" evidence="10">
    <location>
        <begin position="323"/>
        <end position="365"/>
    </location>
</feature>
<dbReference type="EnsemblMetazoa" id="ASIC003560-RA">
    <property type="protein sequence ID" value="ASIC003560-PA"/>
    <property type="gene ID" value="ASIC003560"/>
</dbReference>
<gene>
    <name evidence="12" type="ORF">ZHAS_00003560</name>
</gene>
<comment type="subcellular location">
    <subcellularLocation>
        <location evidence="1">Secreted</location>
    </subcellularLocation>
</comment>
<dbReference type="Pfam" id="PF00058">
    <property type="entry name" value="Ldl_recept_b"/>
    <property type="match status" value="1"/>
</dbReference>
<evidence type="ECO:0000256" key="5">
    <source>
        <dbReference type="ARBA" id="ARBA00022801"/>
    </source>
</evidence>
<organism evidence="12">
    <name type="scientific">Anopheles sinensis</name>
    <name type="common">Mosquito</name>
    <dbReference type="NCBI Taxonomy" id="74873"/>
    <lineage>
        <taxon>Eukaryota</taxon>
        <taxon>Metazoa</taxon>
        <taxon>Ecdysozoa</taxon>
        <taxon>Arthropoda</taxon>
        <taxon>Hexapoda</taxon>
        <taxon>Insecta</taxon>
        <taxon>Pterygota</taxon>
        <taxon>Neoptera</taxon>
        <taxon>Endopterygota</taxon>
        <taxon>Diptera</taxon>
        <taxon>Nematocera</taxon>
        <taxon>Culicoidea</taxon>
        <taxon>Culicidae</taxon>
        <taxon>Anophelinae</taxon>
        <taxon>Anopheles</taxon>
    </lineage>
</organism>
<dbReference type="CDD" id="cd00190">
    <property type="entry name" value="Tryp_SPc"/>
    <property type="match status" value="1"/>
</dbReference>
<dbReference type="EMBL" id="KE524778">
    <property type="protein sequence ID" value="KFB36396.1"/>
    <property type="molecule type" value="Genomic_DNA"/>
</dbReference>
<keyword evidence="7" id="KW-0865">Zymogen</keyword>
<evidence type="ECO:0000313" key="14">
    <source>
        <dbReference type="Proteomes" id="UP000030765"/>
    </source>
</evidence>
<evidence type="ECO:0000256" key="6">
    <source>
        <dbReference type="ARBA" id="ARBA00022825"/>
    </source>
</evidence>
<evidence type="ECO:0000256" key="7">
    <source>
        <dbReference type="ARBA" id="ARBA00023145"/>
    </source>
</evidence>
<comment type="similarity">
    <text evidence="9">Belongs to the peptidase S1 family. CLIP subfamily.</text>
</comment>
<dbReference type="PROSITE" id="PS51120">
    <property type="entry name" value="LDLRB"/>
    <property type="match status" value="1"/>
</dbReference>
<evidence type="ECO:0000256" key="4">
    <source>
        <dbReference type="ARBA" id="ARBA00022729"/>
    </source>
</evidence>
<dbReference type="AlphaFoldDB" id="A0A084VEK2"/>
<dbReference type="InterPro" id="IPR018114">
    <property type="entry name" value="TRYPSIN_HIS"/>
</dbReference>
<dbReference type="InterPro" id="IPR009003">
    <property type="entry name" value="Peptidase_S1_PA"/>
</dbReference>
<dbReference type="PROSITE" id="PS50240">
    <property type="entry name" value="TRYPSIN_DOM"/>
    <property type="match status" value="1"/>
</dbReference>
<evidence type="ECO:0000256" key="10">
    <source>
        <dbReference type="PROSITE-ProRule" id="PRU00461"/>
    </source>
</evidence>
<evidence type="ECO:0000256" key="3">
    <source>
        <dbReference type="ARBA" id="ARBA00022670"/>
    </source>
</evidence>
<dbReference type="Gene3D" id="2.120.10.30">
    <property type="entry name" value="TolB, C-terminal domain"/>
    <property type="match status" value="1"/>
</dbReference>
<dbReference type="Pfam" id="PF00089">
    <property type="entry name" value="Trypsin"/>
    <property type="match status" value="1"/>
</dbReference>
<evidence type="ECO:0000256" key="1">
    <source>
        <dbReference type="ARBA" id="ARBA00004613"/>
    </source>
</evidence>
<dbReference type="InterPro" id="IPR001254">
    <property type="entry name" value="Trypsin_dom"/>
</dbReference>
<dbReference type="PROSITE" id="PS00134">
    <property type="entry name" value="TRYPSIN_HIS"/>
    <property type="match status" value="1"/>
</dbReference>
<dbReference type="SMART" id="SM00135">
    <property type="entry name" value="LY"/>
    <property type="match status" value="4"/>
</dbReference>
<sequence length="500" mass="56240">MESKKEKWPWHASIHKGRKNNTSYFCGGSIIDKETVLTAAHCFYNNATESFTAIHDDKIVVRSGSKYVDGITKGVQVSNVEEIIIHPEYNRTSLANDIAILKLSPPINITNRVQPVPIWSADSDQNRIVGTSGTVIGFGFNVYGDLSDKLQEANLTVLDTESCIEYDPKTYGNHLTRDMFCARGRNNVSACHGDSGGGMFFNIDGTWHLRGIVSFSSSRNNTEDDVCDSTKPTVFTDVSKYREWVLRYTNIAKWLKELEPCTNGMINKDTMCNSASRIDHGFLIARTKNNIIRIPINGDSPFSIFEDSNKTVLGGFDYDCVESRFYWTELGTRTIFSAKYDGTDKKPFITKDLEEPTHLAVDWISRHLYWVDLEKQVIEVANLDNPALRATVNTLVVQDGLMAVDPLKGKLFWINESVGIEWSNLDGSEAEVLLDSSVLRISDMRVSLATGELCYVDQGTFKIECIDTRTKQVRTIVTNITNPSNLAITDANFYWTDFEK</sequence>
<dbReference type="EMBL" id="ATLV01012278">
    <property type="status" value="NOT_ANNOTATED_CDS"/>
    <property type="molecule type" value="Genomic_DNA"/>
</dbReference>
<protein>
    <submittedName>
        <fullName evidence="12">AGAP008808-PA-like protein</fullName>
    </submittedName>
</protein>
<evidence type="ECO:0000256" key="8">
    <source>
        <dbReference type="ARBA" id="ARBA00023157"/>
    </source>
</evidence>